<dbReference type="Pfam" id="PF01022">
    <property type="entry name" value="HTH_5"/>
    <property type="match status" value="1"/>
</dbReference>
<comment type="caution">
    <text evidence="6">The sequence shown here is derived from an EMBL/GenBank/DDBJ whole genome shotgun (WGS) entry which is preliminary data.</text>
</comment>
<dbReference type="PANTHER" id="PTHR43132">
    <property type="entry name" value="ARSENICAL RESISTANCE OPERON REPRESSOR ARSR-RELATED"/>
    <property type="match status" value="1"/>
</dbReference>
<dbReference type="Proteomes" id="UP001168620">
    <property type="component" value="Unassembled WGS sequence"/>
</dbReference>
<keyword evidence="3" id="KW-0804">Transcription</keyword>
<dbReference type="PANTHER" id="PTHR43132:SF8">
    <property type="entry name" value="HTH-TYPE TRANSCRIPTIONAL REGULATOR KMTR"/>
    <property type="match status" value="1"/>
</dbReference>
<evidence type="ECO:0000313" key="7">
    <source>
        <dbReference type="Proteomes" id="UP001168620"/>
    </source>
</evidence>
<feature type="compositionally biased region" description="Basic and acidic residues" evidence="4">
    <location>
        <begin position="100"/>
        <end position="109"/>
    </location>
</feature>
<gene>
    <name evidence="6" type="ORF">QWY28_21810</name>
</gene>
<proteinExistence type="predicted"/>
<evidence type="ECO:0000256" key="1">
    <source>
        <dbReference type="ARBA" id="ARBA00023015"/>
    </source>
</evidence>
<evidence type="ECO:0000313" key="6">
    <source>
        <dbReference type="EMBL" id="MDN4175613.1"/>
    </source>
</evidence>
<sequence length="123" mass="12901">MGSEAGRSQHDHLVGLEAEVVGSPATGISSWALLQGETSVNCLADLVHASPSGVSQHLAKLRLAGLVHGRRDGTYMYYAAGSSHVRALLEEALFHADHADRGLDSEVPHSHGTGRSAPDATVR</sequence>
<keyword evidence="7" id="KW-1185">Reference proteome</keyword>
<reference evidence="6" key="1">
    <citation type="submission" date="2023-06" db="EMBL/GenBank/DDBJ databases">
        <title>Draft genome sequence of Nocardioides sp. SOB77.</title>
        <authorList>
            <person name="Zhang G."/>
        </authorList>
    </citation>
    <scope>NUCLEOTIDE SEQUENCE</scope>
    <source>
        <strain evidence="6">SOB77</strain>
    </source>
</reference>
<name>A0ABT8FLR5_9ACTN</name>
<dbReference type="EMBL" id="JAUHJQ010000017">
    <property type="protein sequence ID" value="MDN4175613.1"/>
    <property type="molecule type" value="Genomic_DNA"/>
</dbReference>
<keyword evidence="1" id="KW-0805">Transcription regulation</keyword>
<dbReference type="RefSeq" id="WP_300954989.1">
    <property type="nucleotide sequence ID" value="NZ_JAUHJQ010000017.1"/>
</dbReference>
<accession>A0ABT8FLR5</accession>
<dbReference type="SUPFAM" id="SSF46785">
    <property type="entry name" value="Winged helix' DNA-binding domain"/>
    <property type="match status" value="1"/>
</dbReference>
<evidence type="ECO:0000256" key="2">
    <source>
        <dbReference type="ARBA" id="ARBA00023125"/>
    </source>
</evidence>
<evidence type="ECO:0000259" key="5">
    <source>
        <dbReference type="PROSITE" id="PS50987"/>
    </source>
</evidence>
<dbReference type="SMART" id="SM00418">
    <property type="entry name" value="HTH_ARSR"/>
    <property type="match status" value="1"/>
</dbReference>
<dbReference type="InterPro" id="IPR001845">
    <property type="entry name" value="HTH_ArsR_DNA-bd_dom"/>
</dbReference>
<dbReference type="InterPro" id="IPR036390">
    <property type="entry name" value="WH_DNA-bd_sf"/>
</dbReference>
<keyword evidence="2" id="KW-0238">DNA-binding</keyword>
<dbReference type="InterPro" id="IPR036388">
    <property type="entry name" value="WH-like_DNA-bd_sf"/>
</dbReference>
<evidence type="ECO:0000256" key="4">
    <source>
        <dbReference type="SAM" id="MobiDB-lite"/>
    </source>
</evidence>
<feature type="region of interest" description="Disordered" evidence="4">
    <location>
        <begin position="100"/>
        <end position="123"/>
    </location>
</feature>
<dbReference type="PRINTS" id="PR00778">
    <property type="entry name" value="HTHARSR"/>
</dbReference>
<dbReference type="InterPro" id="IPR051011">
    <property type="entry name" value="Metal_resp_trans_reg"/>
</dbReference>
<evidence type="ECO:0000256" key="3">
    <source>
        <dbReference type="ARBA" id="ARBA00023163"/>
    </source>
</evidence>
<protein>
    <submittedName>
        <fullName evidence="6">Metalloregulator ArsR/SmtB family transcription factor</fullName>
    </submittedName>
</protein>
<dbReference type="NCBIfam" id="NF033788">
    <property type="entry name" value="HTH_metalloreg"/>
    <property type="match status" value="1"/>
</dbReference>
<dbReference type="InterPro" id="IPR011991">
    <property type="entry name" value="ArsR-like_HTH"/>
</dbReference>
<feature type="domain" description="HTH arsR-type" evidence="5">
    <location>
        <begin position="6"/>
        <end position="100"/>
    </location>
</feature>
<dbReference type="PROSITE" id="PS50987">
    <property type="entry name" value="HTH_ARSR_2"/>
    <property type="match status" value="1"/>
</dbReference>
<dbReference type="CDD" id="cd00090">
    <property type="entry name" value="HTH_ARSR"/>
    <property type="match status" value="1"/>
</dbReference>
<dbReference type="Gene3D" id="1.10.10.10">
    <property type="entry name" value="Winged helix-like DNA-binding domain superfamily/Winged helix DNA-binding domain"/>
    <property type="match status" value="1"/>
</dbReference>
<organism evidence="6 7">
    <name type="scientific">Nocardioides oceani</name>
    <dbReference type="NCBI Taxonomy" id="3058369"/>
    <lineage>
        <taxon>Bacteria</taxon>
        <taxon>Bacillati</taxon>
        <taxon>Actinomycetota</taxon>
        <taxon>Actinomycetes</taxon>
        <taxon>Propionibacteriales</taxon>
        <taxon>Nocardioidaceae</taxon>
        <taxon>Nocardioides</taxon>
    </lineage>
</organism>